<evidence type="ECO:0000313" key="2">
    <source>
        <dbReference type="Proteomes" id="UP001165186"/>
    </source>
</evidence>
<name>A0ACB5RNF7_9PEZI</name>
<keyword evidence="2" id="KW-1185">Reference proteome</keyword>
<sequence>MRMPATIQDAVALCSHLDIQYLWVDRLCIVQDDQAHKHSQITAMDQIYSSAILTICAAAGDDANAGLLGLEVSPRHFQQRQHFTSALEIIPMLPAYEHFKLTKWASRGWTYQEQFLSKRILLFTPWQIFFHCSKGALAEGLSDRWMPLMDQEDDCPSPPSNSDGERPDADSDDRFASYMEHVENYNHRSLTYPSDVHNAFAGIYKSLYRTLASSLASLPGPHLDRALLWTHAPSTPAATRQTTAAAAAALPSWSWTHLSTRVTYKTPPSSPLLDRNRLFGSLVAWRDATNTLLPPSPSLASWTPPPPTLPSLVATWPNRLRRTGNLSGFSPALSRLYVDAAAALGCCRAEGAAARPRPRTWMAVQAASARRWPGGHGEWWRDAVMAGAAGGEERDEGGWTEEALGPGRLGCRAGVAWVGVEEVGGWEDELVLLRDGEGRAVGTAAVPGGLAALGGREEARVFAAMALSVTDADGELLDRLFEADPGLGAVERGRDGERTEASPDVTVRDGEGVPLVPPPALNVMMLGWRGEVAHRIAIGKVLLTRWAGAGPQFRNVVLE</sequence>
<proteinExistence type="predicted"/>
<organism evidence="1 2">
    <name type="scientific">Neofusicoccum parvum</name>
    <dbReference type="NCBI Taxonomy" id="310453"/>
    <lineage>
        <taxon>Eukaryota</taxon>
        <taxon>Fungi</taxon>
        <taxon>Dikarya</taxon>
        <taxon>Ascomycota</taxon>
        <taxon>Pezizomycotina</taxon>
        <taxon>Dothideomycetes</taxon>
        <taxon>Dothideomycetes incertae sedis</taxon>
        <taxon>Botryosphaeriales</taxon>
        <taxon>Botryosphaeriaceae</taxon>
        <taxon>Neofusicoccum</taxon>
    </lineage>
</organism>
<gene>
    <name evidence="1" type="primary">g12324</name>
    <name evidence="1" type="ORF">NpPPO83_00012324</name>
</gene>
<accession>A0ACB5RNF7</accession>
<comment type="caution">
    <text evidence="1">The sequence shown here is derived from an EMBL/GenBank/DDBJ whole genome shotgun (WGS) entry which is preliminary data.</text>
</comment>
<evidence type="ECO:0000313" key="1">
    <source>
        <dbReference type="EMBL" id="GME22037.1"/>
    </source>
</evidence>
<protein>
    <submittedName>
        <fullName evidence="1">Uncharacterized protein</fullName>
    </submittedName>
</protein>
<dbReference type="EMBL" id="BSXG01000001">
    <property type="protein sequence ID" value="GME22037.1"/>
    <property type="molecule type" value="Genomic_DNA"/>
</dbReference>
<dbReference type="Proteomes" id="UP001165186">
    <property type="component" value="Unassembled WGS sequence"/>
</dbReference>
<reference evidence="1" key="1">
    <citation type="submission" date="2024-09" db="EMBL/GenBank/DDBJ databases">
        <title>Draft Genome Sequences of Neofusicoccum parvum.</title>
        <authorList>
            <person name="Ashida A."/>
            <person name="Camagna M."/>
            <person name="Tanaka A."/>
            <person name="Takemoto D."/>
        </authorList>
    </citation>
    <scope>NUCLEOTIDE SEQUENCE</scope>
    <source>
        <strain evidence="1">PPO83</strain>
    </source>
</reference>